<evidence type="ECO:0000313" key="10">
    <source>
        <dbReference type="EMBL" id="KAJ3262635.1"/>
    </source>
</evidence>
<keyword evidence="5" id="KW-0694">RNA-binding</keyword>
<dbReference type="GO" id="GO:0089701">
    <property type="term" value="C:U2AF complex"/>
    <property type="evidence" value="ECO:0007669"/>
    <property type="project" value="InterPro"/>
</dbReference>
<evidence type="ECO:0000313" key="11">
    <source>
        <dbReference type="Proteomes" id="UP001210925"/>
    </source>
</evidence>
<dbReference type="Proteomes" id="UP001210925">
    <property type="component" value="Unassembled WGS sequence"/>
</dbReference>
<dbReference type="Pfam" id="PF00642">
    <property type="entry name" value="zf-CCCH"/>
    <property type="match status" value="1"/>
</dbReference>
<dbReference type="PANTHER" id="PTHR12620">
    <property type="entry name" value="U2 SNRNP AUXILIARY FACTOR, SMALL SUBUNIT"/>
    <property type="match status" value="1"/>
</dbReference>
<organism evidence="10 11">
    <name type="scientific">Boothiomyces macroporosus</name>
    <dbReference type="NCBI Taxonomy" id="261099"/>
    <lineage>
        <taxon>Eukaryota</taxon>
        <taxon>Fungi</taxon>
        <taxon>Fungi incertae sedis</taxon>
        <taxon>Chytridiomycota</taxon>
        <taxon>Chytridiomycota incertae sedis</taxon>
        <taxon>Chytridiomycetes</taxon>
        <taxon>Rhizophydiales</taxon>
        <taxon>Terramycetaceae</taxon>
        <taxon>Boothiomyces</taxon>
    </lineage>
</organism>
<evidence type="ECO:0000256" key="7">
    <source>
        <dbReference type="SAM" id="MobiDB-lite"/>
    </source>
</evidence>
<reference evidence="10" key="1">
    <citation type="submission" date="2020-05" db="EMBL/GenBank/DDBJ databases">
        <title>Phylogenomic resolution of chytrid fungi.</title>
        <authorList>
            <person name="Stajich J.E."/>
            <person name="Amses K."/>
            <person name="Simmons R."/>
            <person name="Seto K."/>
            <person name="Myers J."/>
            <person name="Bonds A."/>
            <person name="Quandt C.A."/>
            <person name="Barry K."/>
            <person name="Liu P."/>
            <person name="Grigoriev I."/>
            <person name="Longcore J.E."/>
            <person name="James T.Y."/>
        </authorList>
    </citation>
    <scope>NUCLEOTIDE SEQUENCE</scope>
    <source>
        <strain evidence="10">PLAUS21</strain>
    </source>
</reference>
<protein>
    <submittedName>
        <fullName evidence="10">Splicing factor U2AF 26 kDa subunit</fullName>
    </submittedName>
</protein>
<feature type="region of interest" description="Disordered" evidence="7">
    <location>
        <begin position="113"/>
        <end position="166"/>
    </location>
</feature>
<evidence type="ECO:0000256" key="3">
    <source>
        <dbReference type="ARBA" id="ARBA00022771"/>
    </source>
</evidence>
<keyword evidence="4 6" id="KW-0862">Zinc</keyword>
<evidence type="ECO:0000259" key="8">
    <source>
        <dbReference type="PROSITE" id="PS50102"/>
    </source>
</evidence>
<sequence>MELAKYGEIEEMNICDNVGDHLVGNVYIRFKYEEDAGKACDSLNSRFYAGRPLYAELSPVTDFNEACCRQYENAECTRGGFCNFMHLKQVTKELKRELFQAQKLSIQILNPRPEEAARASKPREYRERDYERRDERREERRDRYDDRRDHRGRDRRDDKRRDYDRY</sequence>
<dbReference type="Gene3D" id="3.30.70.330">
    <property type="match status" value="1"/>
</dbReference>
<evidence type="ECO:0000256" key="2">
    <source>
        <dbReference type="ARBA" id="ARBA00022737"/>
    </source>
</evidence>
<dbReference type="InterPro" id="IPR035979">
    <property type="entry name" value="RBD_domain_sf"/>
</dbReference>
<dbReference type="GO" id="GO:0008270">
    <property type="term" value="F:zinc ion binding"/>
    <property type="evidence" value="ECO:0007669"/>
    <property type="project" value="UniProtKB-KW"/>
</dbReference>
<accession>A0AAD5UMZ3</accession>
<dbReference type="PRINTS" id="PR01848">
    <property type="entry name" value="U2AUXFACTOR"/>
</dbReference>
<feature type="domain" description="C3H1-type" evidence="9">
    <location>
        <begin position="62"/>
        <end position="89"/>
    </location>
</feature>
<feature type="domain" description="RRM" evidence="8">
    <location>
        <begin position="1"/>
        <end position="60"/>
    </location>
</feature>
<dbReference type="InterPro" id="IPR000504">
    <property type="entry name" value="RRM_dom"/>
</dbReference>
<evidence type="ECO:0000256" key="4">
    <source>
        <dbReference type="ARBA" id="ARBA00022833"/>
    </source>
</evidence>
<gene>
    <name evidence="10" type="primary">U2AF1</name>
    <name evidence="10" type="ORF">HK103_000164</name>
</gene>
<dbReference type="InterPro" id="IPR009145">
    <property type="entry name" value="U2AF_small"/>
</dbReference>
<feature type="zinc finger region" description="C3H1-type" evidence="6">
    <location>
        <begin position="62"/>
        <end position="89"/>
    </location>
</feature>
<dbReference type="AlphaFoldDB" id="A0AAD5UMZ3"/>
<dbReference type="GO" id="GO:0003723">
    <property type="term" value="F:RNA binding"/>
    <property type="evidence" value="ECO:0007669"/>
    <property type="project" value="UniProtKB-UniRule"/>
</dbReference>
<keyword evidence="3 6" id="KW-0863">Zinc-finger</keyword>
<dbReference type="InterPro" id="IPR012677">
    <property type="entry name" value="Nucleotide-bd_a/b_plait_sf"/>
</dbReference>
<evidence type="ECO:0000256" key="6">
    <source>
        <dbReference type="PROSITE-ProRule" id="PRU00723"/>
    </source>
</evidence>
<dbReference type="GO" id="GO:0000398">
    <property type="term" value="P:mRNA splicing, via spliceosome"/>
    <property type="evidence" value="ECO:0007669"/>
    <property type="project" value="InterPro"/>
</dbReference>
<dbReference type="PROSITE" id="PS50103">
    <property type="entry name" value="ZF_C3H1"/>
    <property type="match status" value="1"/>
</dbReference>
<proteinExistence type="predicted"/>
<keyword evidence="2" id="KW-0677">Repeat</keyword>
<dbReference type="PROSITE" id="PS50102">
    <property type="entry name" value="RRM"/>
    <property type="match status" value="1"/>
</dbReference>
<dbReference type="Pfam" id="PF00076">
    <property type="entry name" value="RRM_1"/>
    <property type="match status" value="1"/>
</dbReference>
<dbReference type="SUPFAM" id="SSF54928">
    <property type="entry name" value="RNA-binding domain, RBD"/>
    <property type="match status" value="1"/>
</dbReference>
<evidence type="ECO:0000256" key="1">
    <source>
        <dbReference type="ARBA" id="ARBA00022723"/>
    </source>
</evidence>
<name>A0AAD5UMZ3_9FUNG</name>
<comment type="caution">
    <text evidence="10">The sequence shown here is derived from an EMBL/GenBank/DDBJ whole genome shotgun (WGS) entry which is preliminary data.</text>
</comment>
<keyword evidence="11" id="KW-1185">Reference proteome</keyword>
<dbReference type="InterPro" id="IPR000571">
    <property type="entry name" value="Znf_CCCH"/>
</dbReference>
<dbReference type="EMBL" id="JADGKB010000001">
    <property type="protein sequence ID" value="KAJ3262635.1"/>
    <property type="molecule type" value="Genomic_DNA"/>
</dbReference>
<evidence type="ECO:0000259" key="9">
    <source>
        <dbReference type="PROSITE" id="PS50103"/>
    </source>
</evidence>
<keyword evidence="1 6" id="KW-0479">Metal-binding</keyword>
<evidence type="ECO:0000256" key="5">
    <source>
        <dbReference type="PROSITE-ProRule" id="PRU00176"/>
    </source>
</evidence>